<gene>
    <name evidence="1" type="ORF">PR048_022618</name>
</gene>
<keyword evidence="2" id="KW-1185">Reference proteome</keyword>
<sequence length="130" mass="13314">MAGVMLSCLALGRAFYLPNLSGIFSKKTPCGATALSSLWGGGGCGGLQGVRNYYPYDSPQVALPYPMPVPAHPQVGATPQQPAGLSVGLQGGYGNTQLVPCLCSVSQEDIDDAGKLLTQQQAAKKMGGAK</sequence>
<dbReference type="EMBL" id="JARBHB010000008">
    <property type="protein sequence ID" value="KAJ8878151.1"/>
    <property type="molecule type" value="Genomic_DNA"/>
</dbReference>
<name>A0ABQ9H1S4_9NEOP</name>
<organism evidence="1 2">
    <name type="scientific">Dryococelus australis</name>
    <dbReference type="NCBI Taxonomy" id="614101"/>
    <lineage>
        <taxon>Eukaryota</taxon>
        <taxon>Metazoa</taxon>
        <taxon>Ecdysozoa</taxon>
        <taxon>Arthropoda</taxon>
        <taxon>Hexapoda</taxon>
        <taxon>Insecta</taxon>
        <taxon>Pterygota</taxon>
        <taxon>Neoptera</taxon>
        <taxon>Polyneoptera</taxon>
        <taxon>Phasmatodea</taxon>
        <taxon>Verophasmatodea</taxon>
        <taxon>Anareolatae</taxon>
        <taxon>Phasmatidae</taxon>
        <taxon>Eurycanthinae</taxon>
        <taxon>Dryococelus</taxon>
    </lineage>
</organism>
<evidence type="ECO:0000313" key="2">
    <source>
        <dbReference type="Proteomes" id="UP001159363"/>
    </source>
</evidence>
<reference evidence="1 2" key="1">
    <citation type="submission" date="2023-02" db="EMBL/GenBank/DDBJ databases">
        <title>LHISI_Scaffold_Assembly.</title>
        <authorList>
            <person name="Stuart O.P."/>
            <person name="Cleave R."/>
            <person name="Magrath M.J.L."/>
            <person name="Mikheyev A.S."/>
        </authorList>
    </citation>
    <scope>NUCLEOTIDE SEQUENCE [LARGE SCALE GENOMIC DNA]</scope>
    <source>
        <strain evidence="1">Daus_M_001</strain>
        <tissue evidence="1">Leg muscle</tissue>
    </source>
</reference>
<proteinExistence type="predicted"/>
<accession>A0ABQ9H1S4</accession>
<dbReference type="Proteomes" id="UP001159363">
    <property type="component" value="Chromosome 7"/>
</dbReference>
<protein>
    <submittedName>
        <fullName evidence="1">Uncharacterized protein</fullName>
    </submittedName>
</protein>
<evidence type="ECO:0000313" key="1">
    <source>
        <dbReference type="EMBL" id="KAJ8878151.1"/>
    </source>
</evidence>
<comment type="caution">
    <text evidence="1">The sequence shown here is derived from an EMBL/GenBank/DDBJ whole genome shotgun (WGS) entry which is preliminary data.</text>
</comment>